<dbReference type="AlphaFoldDB" id="A0A9P8BXC0"/>
<dbReference type="Proteomes" id="UP000707451">
    <property type="component" value="Unassembled WGS sequence"/>
</dbReference>
<organism evidence="1 2">
    <name type="scientific">Linnemannia hyalina</name>
    <dbReference type="NCBI Taxonomy" id="64524"/>
    <lineage>
        <taxon>Eukaryota</taxon>
        <taxon>Fungi</taxon>
        <taxon>Fungi incertae sedis</taxon>
        <taxon>Mucoromycota</taxon>
        <taxon>Mortierellomycotina</taxon>
        <taxon>Mortierellomycetes</taxon>
        <taxon>Mortierellales</taxon>
        <taxon>Mortierellaceae</taxon>
        <taxon>Linnemannia</taxon>
    </lineage>
</organism>
<evidence type="ECO:0000313" key="2">
    <source>
        <dbReference type="Proteomes" id="UP000707451"/>
    </source>
</evidence>
<name>A0A9P8BXC0_9FUNG</name>
<keyword evidence="2" id="KW-1185">Reference proteome</keyword>
<proteinExistence type="predicted"/>
<gene>
    <name evidence="1" type="ORF">KI688_008728</name>
</gene>
<dbReference type="OrthoDB" id="2436419at2759"/>
<evidence type="ECO:0000313" key="1">
    <source>
        <dbReference type="EMBL" id="KAG9071183.1"/>
    </source>
</evidence>
<reference evidence="1" key="1">
    <citation type="submission" date="2021-06" db="EMBL/GenBank/DDBJ databases">
        <title>Genome Sequence of Mortierella hyaline Strain SCG-10, a Cold-Adapted, Nitrate-Reducing Fungus Isolated from Soil in Minnesota, USA.</title>
        <authorList>
            <person name="Aldossari N."/>
        </authorList>
    </citation>
    <scope>NUCLEOTIDE SEQUENCE</scope>
    <source>
        <strain evidence="1">SCG-10</strain>
    </source>
</reference>
<accession>A0A9P8BXC0</accession>
<protein>
    <submittedName>
        <fullName evidence="1">Uncharacterized protein</fullName>
    </submittedName>
</protein>
<dbReference type="EMBL" id="JAHRHY010000003">
    <property type="protein sequence ID" value="KAG9071183.1"/>
    <property type="molecule type" value="Genomic_DNA"/>
</dbReference>
<sequence>MVADYLADSRVIVKNKDKLDFDASMEPRFLIKMVLADVGPKDPTSRQRGKAGYRGKIKLTTMDEIKDYLNPDRWKSTATVDVQTQGAPTLSFQPPRLTSTVGGLCSHLTGICNVVQTPAKSLDSSHIVNLTLSISSASISARRPFFSFDLLKPNVPNVTVPQKVISQPTLRLRRWMEEEKKIVPKCGEHSISDPEFGLLPFRGEGASIIKYLEELEQAQEPQDDFYNGNNILYKRHAWDAGCDRQEEFRTMANRLLNAIGGSVGAKRKEKNMVAIGIGLGQHRDSQGAEALFWAKRRLTTRPHPSCTGDPT</sequence>
<comment type="caution">
    <text evidence="1">The sequence shown here is derived from an EMBL/GenBank/DDBJ whole genome shotgun (WGS) entry which is preliminary data.</text>
</comment>